<reference evidence="1 2" key="1">
    <citation type="submission" date="2020-06" db="EMBL/GenBank/DDBJ databases">
        <title>Genome mining for natural products.</title>
        <authorList>
            <person name="Zhang B."/>
            <person name="Shi J."/>
            <person name="Ge H."/>
        </authorList>
    </citation>
    <scope>NUCLEOTIDE SEQUENCE [LARGE SCALE GENOMIC DNA]</scope>
    <source>
        <strain evidence="1 2">NA02069</strain>
    </source>
</reference>
<protein>
    <submittedName>
        <fullName evidence="1">Uncharacterized protein</fullName>
    </submittedName>
</protein>
<organism evidence="1 2">
    <name type="scientific">Streptomyces chartreusis</name>
    <dbReference type="NCBI Taxonomy" id="1969"/>
    <lineage>
        <taxon>Bacteria</taxon>
        <taxon>Bacillati</taxon>
        <taxon>Actinomycetota</taxon>
        <taxon>Actinomycetes</taxon>
        <taxon>Kitasatosporales</taxon>
        <taxon>Streptomycetaceae</taxon>
        <taxon>Streptomyces</taxon>
    </lineage>
</organism>
<sequence length="49" mass="5330">MDAAPRTAERRSQSRVLPFTNLLVADRTVDLLRVNSALCTAPGCARCRG</sequence>
<evidence type="ECO:0000313" key="2">
    <source>
        <dbReference type="Proteomes" id="UP000509418"/>
    </source>
</evidence>
<dbReference type="Proteomes" id="UP000509418">
    <property type="component" value="Chromosome"/>
</dbReference>
<accession>A0A7H8TKM2</accession>
<name>A0A7H8TKM2_STRCX</name>
<keyword evidence="2" id="KW-1185">Reference proteome</keyword>
<evidence type="ECO:0000313" key="1">
    <source>
        <dbReference type="EMBL" id="QKZ23797.1"/>
    </source>
</evidence>
<dbReference type="EMBL" id="CP056041">
    <property type="protein sequence ID" value="QKZ23797.1"/>
    <property type="molecule type" value="Genomic_DNA"/>
</dbReference>
<dbReference type="RefSeq" id="WP_163017098.1">
    <property type="nucleotide sequence ID" value="NZ_BMUS01000001.1"/>
</dbReference>
<proteinExistence type="predicted"/>
<dbReference type="GeneID" id="91332780"/>
<gene>
    <name evidence="1" type="ORF">HUT05_44420</name>
</gene>
<dbReference type="AlphaFoldDB" id="A0A7H8TKM2"/>